<dbReference type="InterPro" id="IPR036445">
    <property type="entry name" value="GPCR_2_extracell_dom_sf"/>
</dbReference>
<keyword evidence="5" id="KW-0675">Receptor</keyword>
<comment type="similarity">
    <text evidence="2">Belongs to the G-protein coupled receptor 2 family. Adhesion G-protein coupled receptor (ADGR) subfamily.</text>
</comment>
<dbReference type="InterPro" id="IPR058857">
    <property type="entry name" value="GAIN_ADGRG2/6"/>
</dbReference>
<gene>
    <name evidence="10" type="ORF">SPARVUS_LOCUS5378286</name>
</gene>
<dbReference type="PANTHER" id="PTHR12011:SF290">
    <property type="entry name" value="ADHESION G-PROTEIN COUPLED RECEPTOR G6"/>
    <property type="match status" value="1"/>
</dbReference>
<comment type="subcellular location">
    <subcellularLocation>
        <location evidence="1">Cell membrane</location>
        <topology evidence="1">Multi-pass membrane protein</topology>
    </subcellularLocation>
</comment>
<evidence type="ECO:0000256" key="1">
    <source>
        <dbReference type="ARBA" id="ARBA00004651"/>
    </source>
</evidence>
<dbReference type="Pfam" id="PF26574">
    <property type="entry name" value="GAIN_ADGRG2"/>
    <property type="match status" value="1"/>
</dbReference>
<evidence type="ECO:0000256" key="5">
    <source>
        <dbReference type="ARBA" id="ARBA00023170"/>
    </source>
</evidence>
<evidence type="ECO:0000256" key="6">
    <source>
        <dbReference type="ARBA" id="ARBA00023180"/>
    </source>
</evidence>
<dbReference type="Proteomes" id="UP001162483">
    <property type="component" value="Unassembled WGS sequence"/>
</dbReference>
<protein>
    <submittedName>
        <fullName evidence="10">Uncharacterized protein</fullName>
    </submittedName>
</protein>
<feature type="non-terminal residue" evidence="10">
    <location>
        <position position="276"/>
    </location>
</feature>
<keyword evidence="6" id="KW-0325">Glycoprotein</keyword>
<keyword evidence="3" id="KW-0472">Membrane</keyword>
<accession>A0ABN9CN16</accession>
<dbReference type="Gene3D" id="4.10.1240.10">
    <property type="entry name" value="GPCR, family 2, extracellular hormone receptor domain"/>
    <property type="match status" value="1"/>
</dbReference>
<comment type="caution">
    <text evidence="10">The sequence shown here is derived from an EMBL/GenBank/DDBJ whole genome shotgun (WGS) entry which is preliminary data.</text>
</comment>
<dbReference type="PANTHER" id="PTHR12011">
    <property type="entry name" value="ADHESION G-PROTEIN COUPLED RECEPTOR"/>
    <property type="match status" value="1"/>
</dbReference>
<proteinExistence type="inferred from homology"/>
<name>A0ABN9CN16_9NEOB</name>
<keyword evidence="11" id="KW-1185">Reference proteome</keyword>
<evidence type="ECO:0000313" key="10">
    <source>
        <dbReference type="EMBL" id="CAI9561060.1"/>
    </source>
</evidence>
<evidence type="ECO:0000259" key="8">
    <source>
        <dbReference type="Pfam" id="PF25307"/>
    </source>
</evidence>
<evidence type="ECO:0000256" key="7">
    <source>
        <dbReference type="ARBA" id="ARBA00023224"/>
    </source>
</evidence>
<sequence>ERIARAVDNYQRYVVWALLVYNNSNNIVLEEDTIMDKINQSFKDLSSGLTLKALSVSPVEFCPPEDYPVSYQWPPTRPNNTQEIHCPQSPMYTATRKCFLGLLNFTSYWGEPDTTDCTDNADALANQLLNISGEEMTADKVEDVVQTLMKIVNDVDINEDLGKTVVTVFSNILSSSNSALTKASSDALKTIEALALKIQFSGPSISIVSRNLCLGVSKVNATSYNGSSFSVGAQTNSNDFQIDMNKSQDNPLASVVLPSSLLSELSQSDFYTVSRA</sequence>
<keyword evidence="3" id="KW-1003">Cell membrane</keyword>
<organism evidence="10 11">
    <name type="scientific">Staurois parvus</name>
    <dbReference type="NCBI Taxonomy" id="386267"/>
    <lineage>
        <taxon>Eukaryota</taxon>
        <taxon>Metazoa</taxon>
        <taxon>Chordata</taxon>
        <taxon>Craniata</taxon>
        <taxon>Vertebrata</taxon>
        <taxon>Euteleostomi</taxon>
        <taxon>Amphibia</taxon>
        <taxon>Batrachia</taxon>
        <taxon>Anura</taxon>
        <taxon>Neobatrachia</taxon>
        <taxon>Ranoidea</taxon>
        <taxon>Ranidae</taxon>
        <taxon>Staurois</taxon>
    </lineage>
</organism>
<keyword evidence="7" id="KW-0807">Transducer</keyword>
<evidence type="ECO:0000313" key="11">
    <source>
        <dbReference type="Proteomes" id="UP001162483"/>
    </source>
</evidence>
<feature type="non-terminal residue" evidence="10">
    <location>
        <position position="1"/>
    </location>
</feature>
<feature type="domain" description="Adhesion GPCR Gpr126 SEA" evidence="8">
    <location>
        <begin position="3"/>
        <end position="56"/>
    </location>
</feature>
<evidence type="ECO:0000256" key="2">
    <source>
        <dbReference type="ARBA" id="ARBA00007343"/>
    </source>
</evidence>
<feature type="domain" description="Adhesion G-protein coupled receptor G2/6 GAIN" evidence="9">
    <location>
        <begin position="140"/>
        <end position="199"/>
    </location>
</feature>
<dbReference type="InterPro" id="IPR057333">
    <property type="entry name" value="SEA_Gpr126"/>
</dbReference>
<keyword evidence="4" id="KW-0297">G-protein coupled receptor</keyword>
<evidence type="ECO:0000256" key="4">
    <source>
        <dbReference type="ARBA" id="ARBA00023040"/>
    </source>
</evidence>
<reference evidence="10" key="1">
    <citation type="submission" date="2023-05" db="EMBL/GenBank/DDBJ databases">
        <authorList>
            <person name="Stuckert A."/>
        </authorList>
    </citation>
    <scope>NUCLEOTIDE SEQUENCE</scope>
</reference>
<dbReference type="EMBL" id="CATNWA010011043">
    <property type="protein sequence ID" value="CAI9561060.1"/>
    <property type="molecule type" value="Genomic_DNA"/>
</dbReference>
<evidence type="ECO:0000259" key="9">
    <source>
        <dbReference type="Pfam" id="PF26574"/>
    </source>
</evidence>
<dbReference type="Pfam" id="PF25307">
    <property type="entry name" value="SEA_Gpr126"/>
    <property type="match status" value="1"/>
</dbReference>
<evidence type="ECO:0000256" key="3">
    <source>
        <dbReference type="ARBA" id="ARBA00022475"/>
    </source>
</evidence>